<dbReference type="RefSeq" id="WP_200116128.1">
    <property type="nucleotide sequence ID" value="NZ_JAEHOH010000020.1"/>
</dbReference>
<dbReference type="AlphaFoldDB" id="A0A934QA54"/>
<organism evidence="2 3">
    <name type="scientific">Leucobacter chromiisoli</name>
    <dbReference type="NCBI Taxonomy" id="2796471"/>
    <lineage>
        <taxon>Bacteria</taxon>
        <taxon>Bacillati</taxon>
        <taxon>Actinomycetota</taxon>
        <taxon>Actinomycetes</taxon>
        <taxon>Micrococcales</taxon>
        <taxon>Microbacteriaceae</taxon>
        <taxon>Leucobacter</taxon>
    </lineage>
</organism>
<comment type="caution">
    <text evidence="2">The sequence shown here is derived from an EMBL/GenBank/DDBJ whole genome shotgun (WGS) entry which is preliminary data.</text>
</comment>
<dbReference type="EMBL" id="JAEHOH010000020">
    <property type="protein sequence ID" value="MBK0419986.1"/>
    <property type="molecule type" value="Genomic_DNA"/>
</dbReference>
<proteinExistence type="predicted"/>
<gene>
    <name evidence="2" type="ORF">JD276_13190</name>
</gene>
<feature type="region of interest" description="Disordered" evidence="1">
    <location>
        <begin position="164"/>
        <end position="183"/>
    </location>
</feature>
<evidence type="ECO:0000256" key="1">
    <source>
        <dbReference type="SAM" id="MobiDB-lite"/>
    </source>
</evidence>
<feature type="compositionally biased region" description="Polar residues" evidence="1">
    <location>
        <begin position="124"/>
        <end position="142"/>
    </location>
</feature>
<feature type="region of interest" description="Disordered" evidence="1">
    <location>
        <begin position="106"/>
        <end position="149"/>
    </location>
</feature>
<reference evidence="2" key="1">
    <citation type="submission" date="2020-12" db="EMBL/GenBank/DDBJ databases">
        <title>Leucobacter sp. CAS1, isolated from Chromium sludge.</title>
        <authorList>
            <person name="Xu Z."/>
        </authorList>
    </citation>
    <scope>NUCLEOTIDE SEQUENCE</scope>
    <source>
        <strain evidence="2">CSA1</strain>
    </source>
</reference>
<keyword evidence="3" id="KW-1185">Reference proteome</keyword>
<evidence type="ECO:0000313" key="2">
    <source>
        <dbReference type="EMBL" id="MBK0419986.1"/>
    </source>
</evidence>
<accession>A0A934QA54</accession>
<protein>
    <submittedName>
        <fullName evidence="2">Uncharacterized protein</fullName>
    </submittedName>
</protein>
<sequence>MAKDKRLFTQIVVDFHRHPKITRLPVEVRWTFIEMLGEARIADNDGVFASEDAEFMWPLAHLEALLGSHPSRPLLVKDDAGCYVIRDYAEHQQTRAEREELARIARENGAKGGRPRKPRGNPAVTQGVSDQNPTEPSETQTKPESESELEIEIERLLTKSVSLDVSRASKTDGPKTNSSARPVDPRRIADLVETVCDTVIDEPAALRLSKWIVDQSPEQVRYPHAYTERAIRNDPLKIQEWIDQEVIT</sequence>
<dbReference type="Proteomes" id="UP000608530">
    <property type="component" value="Unassembled WGS sequence"/>
</dbReference>
<evidence type="ECO:0000313" key="3">
    <source>
        <dbReference type="Proteomes" id="UP000608530"/>
    </source>
</evidence>
<name>A0A934QA54_9MICO</name>